<accession>A0A391NZ25</accession>
<dbReference type="AlphaFoldDB" id="A0A391NZ25"/>
<dbReference type="EMBL" id="BDIP01009713">
    <property type="protein sequence ID" value="GCA65086.1"/>
    <property type="molecule type" value="Genomic_DNA"/>
</dbReference>
<protein>
    <submittedName>
        <fullName evidence="1">Uncharacterized protein</fullName>
    </submittedName>
</protein>
<name>A0A391NZ25_9EUKA</name>
<dbReference type="Proteomes" id="UP000265618">
    <property type="component" value="Unassembled WGS sequence"/>
</dbReference>
<organism evidence="1 2">
    <name type="scientific">Kipferlia bialata</name>
    <dbReference type="NCBI Taxonomy" id="797122"/>
    <lineage>
        <taxon>Eukaryota</taxon>
        <taxon>Metamonada</taxon>
        <taxon>Carpediemonas-like organisms</taxon>
        <taxon>Kipferlia</taxon>
    </lineage>
</organism>
<keyword evidence="2" id="KW-1185">Reference proteome</keyword>
<reference evidence="1 2" key="1">
    <citation type="journal article" date="2018" name="PLoS ONE">
        <title>The draft genome of Kipferlia bialata reveals reductive genome evolution in fornicate parasites.</title>
        <authorList>
            <person name="Tanifuji G."/>
            <person name="Takabayashi S."/>
            <person name="Kume K."/>
            <person name="Takagi M."/>
            <person name="Nakayama T."/>
            <person name="Kamikawa R."/>
            <person name="Inagaki Y."/>
            <person name="Hashimoto T."/>
        </authorList>
    </citation>
    <scope>NUCLEOTIDE SEQUENCE [LARGE SCALE GENOMIC DNA]</scope>
    <source>
        <strain evidence="1">NY0173</strain>
    </source>
</reference>
<evidence type="ECO:0000313" key="2">
    <source>
        <dbReference type="Proteomes" id="UP000265618"/>
    </source>
</evidence>
<gene>
    <name evidence="1" type="ORF">KIPB_016211</name>
</gene>
<proteinExistence type="predicted"/>
<sequence>MAQNIGAMKAQNKAERRKVAANRKQILVLDSELR</sequence>
<evidence type="ECO:0000313" key="1">
    <source>
        <dbReference type="EMBL" id="GCA65086.1"/>
    </source>
</evidence>
<comment type="caution">
    <text evidence="1">The sequence shown here is derived from an EMBL/GenBank/DDBJ whole genome shotgun (WGS) entry which is preliminary data.</text>
</comment>
<feature type="non-terminal residue" evidence="1">
    <location>
        <position position="1"/>
    </location>
</feature>